<feature type="compositionally biased region" description="Low complexity" evidence="1">
    <location>
        <begin position="328"/>
        <end position="345"/>
    </location>
</feature>
<organism evidence="2 3">
    <name type="scientific">Podospora didyma</name>
    <dbReference type="NCBI Taxonomy" id="330526"/>
    <lineage>
        <taxon>Eukaryota</taxon>
        <taxon>Fungi</taxon>
        <taxon>Dikarya</taxon>
        <taxon>Ascomycota</taxon>
        <taxon>Pezizomycotina</taxon>
        <taxon>Sordariomycetes</taxon>
        <taxon>Sordariomycetidae</taxon>
        <taxon>Sordariales</taxon>
        <taxon>Podosporaceae</taxon>
        <taxon>Podospora</taxon>
    </lineage>
</organism>
<feature type="region of interest" description="Disordered" evidence="1">
    <location>
        <begin position="447"/>
        <end position="472"/>
    </location>
</feature>
<name>A0AAE0N996_9PEZI</name>
<sequence>MPMEEIHLSTPHPYPLPDMFDAMLEPHREGPDWEWIREKEIMRRMRRYTMRDEARYCTTGLQLMEMAGVRLNDEQKKTRPFANSVFDFSPARMWYEVELLARTRYNALIRDHDRDRLEKGPMLPCLPCLVKKMPCSLELVKDQRALRCRRCERNGEPWCVMYATTAFGMQDAWRCSPYVIIPRRPKTTWVEVEDLLLGWCDAEFVGGCRREVRGSIWAFVREPGLSCEELEALTRDILRDGEERSFGAVTSVPICSFDNSDVFALPGFHRNDAPEYKADPDYQDKTWQSFFEWRRQKIELAKVEVLGAAVDVDDNRETANLNEKEESSSQVSPNNNQPEQAANPNSENQASFLEKVVELEKYIDRVTAMASYEYEHTEKVISEALEKLRRPTPSYLEDMGEENSNSSEIGNPNQKEEAGVLAILNKHGFQAEAVPDVLRVGEKFVNHRQSQAKGSATSKDALPQIPEGDETE</sequence>
<dbReference type="AlphaFoldDB" id="A0AAE0N996"/>
<evidence type="ECO:0000313" key="3">
    <source>
        <dbReference type="Proteomes" id="UP001285441"/>
    </source>
</evidence>
<reference evidence="2" key="1">
    <citation type="journal article" date="2023" name="Mol. Phylogenet. Evol.">
        <title>Genome-scale phylogeny and comparative genomics of the fungal order Sordariales.</title>
        <authorList>
            <person name="Hensen N."/>
            <person name="Bonometti L."/>
            <person name="Westerberg I."/>
            <person name="Brannstrom I.O."/>
            <person name="Guillou S."/>
            <person name="Cros-Aarteil S."/>
            <person name="Calhoun S."/>
            <person name="Haridas S."/>
            <person name="Kuo A."/>
            <person name="Mondo S."/>
            <person name="Pangilinan J."/>
            <person name="Riley R."/>
            <person name="LaButti K."/>
            <person name="Andreopoulos B."/>
            <person name="Lipzen A."/>
            <person name="Chen C."/>
            <person name="Yan M."/>
            <person name="Daum C."/>
            <person name="Ng V."/>
            <person name="Clum A."/>
            <person name="Steindorff A."/>
            <person name="Ohm R.A."/>
            <person name="Martin F."/>
            <person name="Silar P."/>
            <person name="Natvig D.O."/>
            <person name="Lalanne C."/>
            <person name="Gautier V."/>
            <person name="Ament-Velasquez S.L."/>
            <person name="Kruys A."/>
            <person name="Hutchinson M.I."/>
            <person name="Powell A.J."/>
            <person name="Barry K."/>
            <person name="Miller A.N."/>
            <person name="Grigoriev I.V."/>
            <person name="Debuchy R."/>
            <person name="Gladieux P."/>
            <person name="Hiltunen Thoren M."/>
            <person name="Johannesson H."/>
        </authorList>
    </citation>
    <scope>NUCLEOTIDE SEQUENCE</scope>
    <source>
        <strain evidence="2">CBS 232.78</strain>
    </source>
</reference>
<dbReference type="Proteomes" id="UP001285441">
    <property type="component" value="Unassembled WGS sequence"/>
</dbReference>
<feature type="region of interest" description="Disordered" evidence="1">
    <location>
        <begin position="319"/>
        <end position="348"/>
    </location>
</feature>
<dbReference type="EMBL" id="JAULSW010000007">
    <property type="protein sequence ID" value="KAK3374955.1"/>
    <property type="molecule type" value="Genomic_DNA"/>
</dbReference>
<protein>
    <submittedName>
        <fullName evidence="2">Uncharacterized protein</fullName>
    </submittedName>
</protein>
<reference evidence="2" key="2">
    <citation type="submission" date="2023-06" db="EMBL/GenBank/DDBJ databases">
        <authorList>
            <consortium name="Lawrence Berkeley National Laboratory"/>
            <person name="Haridas S."/>
            <person name="Hensen N."/>
            <person name="Bonometti L."/>
            <person name="Westerberg I."/>
            <person name="Brannstrom I.O."/>
            <person name="Guillou S."/>
            <person name="Cros-Aarteil S."/>
            <person name="Calhoun S."/>
            <person name="Kuo A."/>
            <person name="Mondo S."/>
            <person name="Pangilinan J."/>
            <person name="Riley R."/>
            <person name="LaButti K."/>
            <person name="Andreopoulos B."/>
            <person name="Lipzen A."/>
            <person name="Chen C."/>
            <person name="Yanf M."/>
            <person name="Daum C."/>
            <person name="Ng V."/>
            <person name="Clum A."/>
            <person name="Steindorff A."/>
            <person name="Ohm R."/>
            <person name="Martin F."/>
            <person name="Silar P."/>
            <person name="Natvig D."/>
            <person name="Lalanne C."/>
            <person name="Gautier V."/>
            <person name="Ament-velasquez S.L."/>
            <person name="Kruys A."/>
            <person name="Hutchinson M.I."/>
            <person name="Powell A.J."/>
            <person name="Barry K."/>
            <person name="Miller A.N."/>
            <person name="Grigoriev I.V."/>
            <person name="Debuchy R."/>
            <person name="Gladieux P."/>
            <person name="Thoren M.H."/>
            <person name="Johannesson H."/>
        </authorList>
    </citation>
    <scope>NUCLEOTIDE SEQUENCE</scope>
    <source>
        <strain evidence="2">CBS 232.78</strain>
    </source>
</reference>
<feature type="compositionally biased region" description="Polar residues" evidence="1">
    <location>
        <begin position="447"/>
        <end position="458"/>
    </location>
</feature>
<evidence type="ECO:0000256" key="1">
    <source>
        <dbReference type="SAM" id="MobiDB-lite"/>
    </source>
</evidence>
<accession>A0AAE0N996</accession>
<proteinExistence type="predicted"/>
<gene>
    <name evidence="2" type="ORF">B0H63DRAFT_452780</name>
</gene>
<comment type="caution">
    <text evidence="2">The sequence shown here is derived from an EMBL/GenBank/DDBJ whole genome shotgun (WGS) entry which is preliminary data.</text>
</comment>
<keyword evidence="3" id="KW-1185">Reference proteome</keyword>
<evidence type="ECO:0000313" key="2">
    <source>
        <dbReference type="EMBL" id="KAK3374955.1"/>
    </source>
</evidence>